<dbReference type="PANTHER" id="PTHR43428:SF1">
    <property type="entry name" value="ARSENATE REDUCTASE"/>
    <property type="match status" value="1"/>
</dbReference>
<dbReference type="STRING" id="522772.Dacet_1532"/>
<dbReference type="Gene3D" id="3.40.50.2300">
    <property type="match status" value="1"/>
</dbReference>
<feature type="domain" description="Phosphotyrosine protein phosphatase I" evidence="2">
    <location>
        <begin position="4"/>
        <end position="140"/>
    </location>
</feature>
<reference evidence="3 4" key="1">
    <citation type="journal article" date="2010" name="Stand. Genomic Sci.">
        <title>Complete genome sequence of Denitrovibrio acetiphilus type strain (N2460).</title>
        <authorList>
            <person name="Kiss H."/>
            <person name="Lang E."/>
            <person name="Lapidus A."/>
            <person name="Copeland A."/>
            <person name="Nolan M."/>
            <person name="Glavina Del Rio T."/>
            <person name="Chen F."/>
            <person name="Lucas S."/>
            <person name="Tice H."/>
            <person name="Cheng J.F."/>
            <person name="Han C."/>
            <person name="Goodwin L."/>
            <person name="Pitluck S."/>
            <person name="Liolios K."/>
            <person name="Pati A."/>
            <person name="Ivanova N."/>
            <person name="Mavromatis K."/>
            <person name="Chen A."/>
            <person name="Palaniappan K."/>
            <person name="Land M."/>
            <person name="Hauser L."/>
            <person name="Chang Y.J."/>
            <person name="Jeffries C.D."/>
            <person name="Detter J.C."/>
            <person name="Brettin T."/>
            <person name="Spring S."/>
            <person name="Rohde M."/>
            <person name="Goker M."/>
            <person name="Woyke T."/>
            <person name="Bristow J."/>
            <person name="Eisen J.A."/>
            <person name="Markowitz V."/>
            <person name="Hugenholtz P."/>
            <person name="Kyrpides N.C."/>
            <person name="Klenk H.P."/>
        </authorList>
    </citation>
    <scope>NUCLEOTIDE SEQUENCE [LARGE SCALE GENOMIC DNA]</scope>
    <source>
        <strain evidence="4">DSM 12809 / NBRC 114555 / N2460</strain>
    </source>
</reference>
<dbReference type="Proteomes" id="UP000002012">
    <property type="component" value="Chromosome"/>
</dbReference>
<evidence type="ECO:0000313" key="4">
    <source>
        <dbReference type="Proteomes" id="UP000002012"/>
    </source>
</evidence>
<organism evidence="3 4">
    <name type="scientific">Denitrovibrio acetiphilus (strain DSM 12809 / NBRC 114555 / N2460)</name>
    <dbReference type="NCBI Taxonomy" id="522772"/>
    <lineage>
        <taxon>Bacteria</taxon>
        <taxon>Pseudomonadati</taxon>
        <taxon>Deferribacterota</taxon>
        <taxon>Deferribacteres</taxon>
        <taxon>Deferribacterales</taxon>
        <taxon>Geovibrionaceae</taxon>
        <taxon>Denitrovibrio</taxon>
    </lineage>
</organism>
<accession>D4H8F2</accession>
<keyword evidence="4" id="KW-1185">Reference proteome</keyword>
<sequence>MGIKKILFVCVHNSARSQMAEAFLNKYAEGKYIAESAGLKECSVNQYAIKAMDEIGIDISLNSSNLVFDYFKQGRLYHYVVKVCDPKSSERCPVFPNIIASYNWDIKDPSLTTGTEEEILQTVRQIRDSLEKNVINWLKEH</sequence>
<protein>
    <submittedName>
        <fullName evidence="3">Protein-tyrosine phosphatase, low molecular weight</fullName>
    </submittedName>
</protein>
<dbReference type="GO" id="GO:0046685">
    <property type="term" value="P:response to arsenic-containing substance"/>
    <property type="evidence" value="ECO:0007669"/>
    <property type="project" value="UniProtKB-KW"/>
</dbReference>
<dbReference type="InterPro" id="IPR036196">
    <property type="entry name" value="Ptyr_pPase_sf"/>
</dbReference>
<gene>
    <name evidence="3" type="ordered locus">Dacet_1532</name>
</gene>
<evidence type="ECO:0000256" key="1">
    <source>
        <dbReference type="ARBA" id="ARBA00022849"/>
    </source>
</evidence>
<dbReference type="InParanoid" id="D4H8F2"/>
<evidence type="ECO:0000259" key="2">
    <source>
        <dbReference type="SMART" id="SM00226"/>
    </source>
</evidence>
<dbReference type="SMART" id="SM00226">
    <property type="entry name" value="LMWPc"/>
    <property type="match status" value="1"/>
</dbReference>
<dbReference type="PANTHER" id="PTHR43428">
    <property type="entry name" value="ARSENATE REDUCTASE"/>
    <property type="match status" value="1"/>
</dbReference>
<dbReference type="SUPFAM" id="SSF52788">
    <property type="entry name" value="Phosphotyrosine protein phosphatases I"/>
    <property type="match status" value="1"/>
</dbReference>
<proteinExistence type="predicted"/>
<dbReference type="InterPro" id="IPR023485">
    <property type="entry name" value="Ptyr_pPase"/>
</dbReference>
<dbReference type="CDD" id="cd16345">
    <property type="entry name" value="LMWP_ArsC"/>
    <property type="match status" value="1"/>
</dbReference>
<dbReference type="PaxDb" id="522772-Dacet_1532"/>
<dbReference type="eggNOG" id="COG0394">
    <property type="taxonomic scope" value="Bacteria"/>
</dbReference>
<name>D4H8F2_DENA2</name>
<dbReference type="Pfam" id="PF01451">
    <property type="entry name" value="LMWPc"/>
    <property type="match status" value="1"/>
</dbReference>
<dbReference type="EMBL" id="CP001968">
    <property type="protein sequence ID" value="ADD68301.1"/>
    <property type="molecule type" value="Genomic_DNA"/>
</dbReference>
<dbReference type="HOGENOM" id="CLU_071415_3_2_0"/>
<dbReference type="KEGG" id="dap:Dacet_1532"/>
<dbReference type="AlphaFoldDB" id="D4H8F2"/>
<dbReference type="RefSeq" id="WP_013010815.1">
    <property type="nucleotide sequence ID" value="NC_013943.1"/>
</dbReference>
<keyword evidence="1" id="KW-0059">Arsenical resistance</keyword>
<evidence type="ECO:0000313" key="3">
    <source>
        <dbReference type="EMBL" id="ADD68301.1"/>
    </source>
</evidence>